<gene>
    <name evidence="3" type="primary">LOC104750517</name>
</gene>
<dbReference type="Proteomes" id="UP000694864">
    <property type="component" value="Chromosome 2"/>
</dbReference>
<sequence length="372" mass="43506">MRKIQRTIQSSEHIPLDLIIEIFLRLPAISIVRLSSVSRLWYSITTTPGFINSVVTRSMSSRHCVMLIFRKKDKLFFFASPLHTGPKVESFQFTIPNNDNIRRYESVHGLIYVETFRHVMFIRNPIMKSFFTLPKLDCNQGRPQAGFLGYDPINGRHKVLCILMEENKIGILTLGAQESWRILTRGFPSHYYVTGCARCIDGVIYYEGSFGCALGSVRGIMSFDLKSEKFNLIKHPKKYHKGIFWESFEGRLALVSSTPSGVELWILEDGENHNQWIYKHFPSPHDFKKKKWKFMGVTETGEFIYTSYRAFKLMILDRVLYEWFCIMYVDPKRSSMREVMYGGITEDDIRRLDKVGYDLMKEFTLISYHIEI</sequence>
<dbReference type="InterPro" id="IPR001810">
    <property type="entry name" value="F-box_dom"/>
</dbReference>
<dbReference type="GeneID" id="104750517"/>
<accession>A0ABM0WG57</accession>
<keyword evidence="2" id="KW-1185">Reference proteome</keyword>
<dbReference type="InterPro" id="IPR017451">
    <property type="entry name" value="F-box-assoc_interact_dom"/>
</dbReference>
<reference evidence="3" key="2">
    <citation type="submission" date="2025-08" db="UniProtKB">
        <authorList>
            <consortium name="RefSeq"/>
        </authorList>
    </citation>
    <scope>IDENTIFICATION</scope>
    <source>
        <tissue evidence="3">Leaf</tissue>
    </source>
</reference>
<organism evidence="2 3">
    <name type="scientific">Camelina sativa</name>
    <name type="common">False flax</name>
    <name type="synonym">Myagrum sativum</name>
    <dbReference type="NCBI Taxonomy" id="90675"/>
    <lineage>
        <taxon>Eukaryota</taxon>
        <taxon>Viridiplantae</taxon>
        <taxon>Streptophyta</taxon>
        <taxon>Embryophyta</taxon>
        <taxon>Tracheophyta</taxon>
        <taxon>Spermatophyta</taxon>
        <taxon>Magnoliopsida</taxon>
        <taxon>eudicotyledons</taxon>
        <taxon>Gunneridae</taxon>
        <taxon>Pentapetalae</taxon>
        <taxon>rosids</taxon>
        <taxon>malvids</taxon>
        <taxon>Brassicales</taxon>
        <taxon>Brassicaceae</taxon>
        <taxon>Camelineae</taxon>
        <taxon>Camelina</taxon>
    </lineage>
</organism>
<dbReference type="InterPro" id="IPR036047">
    <property type="entry name" value="F-box-like_dom_sf"/>
</dbReference>
<feature type="domain" description="F-box" evidence="1">
    <location>
        <begin position="14"/>
        <end position="54"/>
    </location>
</feature>
<dbReference type="SMART" id="SM00256">
    <property type="entry name" value="FBOX"/>
    <property type="match status" value="1"/>
</dbReference>
<dbReference type="PANTHER" id="PTHR31111">
    <property type="entry name" value="BNAA05G37150D PROTEIN-RELATED"/>
    <property type="match status" value="1"/>
</dbReference>
<name>A0ABM0WG57_CAMSA</name>
<protein>
    <submittedName>
        <fullName evidence="3">F-box protein At4g09190</fullName>
    </submittedName>
</protein>
<evidence type="ECO:0000313" key="3">
    <source>
        <dbReference type="RefSeq" id="XP_010470626.1"/>
    </source>
</evidence>
<evidence type="ECO:0000313" key="2">
    <source>
        <dbReference type="Proteomes" id="UP000694864"/>
    </source>
</evidence>
<dbReference type="Gene3D" id="1.20.1280.50">
    <property type="match status" value="1"/>
</dbReference>
<evidence type="ECO:0000259" key="1">
    <source>
        <dbReference type="SMART" id="SM00256"/>
    </source>
</evidence>
<dbReference type="SUPFAM" id="SSF81383">
    <property type="entry name" value="F-box domain"/>
    <property type="match status" value="1"/>
</dbReference>
<dbReference type="Pfam" id="PF00646">
    <property type="entry name" value="F-box"/>
    <property type="match status" value="1"/>
</dbReference>
<reference evidence="2" key="1">
    <citation type="journal article" date="2014" name="Nat. Commun.">
        <title>The emerging biofuel crop Camelina sativa retains a highly undifferentiated hexaploid genome structure.</title>
        <authorList>
            <person name="Kagale S."/>
            <person name="Koh C."/>
            <person name="Nixon J."/>
            <person name="Bollina V."/>
            <person name="Clarke W.E."/>
            <person name="Tuteja R."/>
            <person name="Spillane C."/>
            <person name="Robinson S.J."/>
            <person name="Links M.G."/>
            <person name="Clarke C."/>
            <person name="Higgins E.E."/>
            <person name="Huebert T."/>
            <person name="Sharpe A.G."/>
            <person name="Parkin I.A."/>
        </authorList>
    </citation>
    <scope>NUCLEOTIDE SEQUENCE [LARGE SCALE GENOMIC DNA]</scope>
    <source>
        <strain evidence="2">cv. DH55</strain>
    </source>
</reference>
<dbReference type="PANTHER" id="PTHR31111:SF54">
    <property type="entry name" value="F-BOX DOMAIN-CONTAINING PROTEIN"/>
    <property type="match status" value="1"/>
</dbReference>
<dbReference type="RefSeq" id="XP_010470626.1">
    <property type="nucleotide sequence ID" value="XM_010472324.1"/>
</dbReference>
<proteinExistence type="predicted"/>
<dbReference type="Pfam" id="PF08268">
    <property type="entry name" value="FBA_3"/>
    <property type="match status" value="1"/>
</dbReference>
<dbReference type="NCBIfam" id="TIGR01640">
    <property type="entry name" value="F_box_assoc_1"/>
    <property type="match status" value="1"/>
</dbReference>
<dbReference type="InterPro" id="IPR013187">
    <property type="entry name" value="F-box-assoc_dom_typ3"/>
</dbReference>